<name>A0A5P2H705_9BURK</name>
<dbReference type="NCBIfam" id="NF008769">
    <property type="entry name" value="PRK11798.2-5"/>
    <property type="match status" value="1"/>
</dbReference>
<reference evidence="2 3" key="1">
    <citation type="submission" date="2019-09" db="EMBL/GenBank/DDBJ databases">
        <title>FDA dAtabase for Regulatory Grade micrObial Sequences (FDA-ARGOS): Supporting development and validation of Infectious Disease Dx tests.</title>
        <authorList>
            <person name="Sciortino C."/>
            <person name="Tallon L."/>
            <person name="Sadzewicz L."/>
            <person name="Vavikolanu K."/>
            <person name="Mehta A."/>
            <person name="Aluvathingal J."/>
            <person name="Nadendla S."/>
            <person name="Nandy P."/>
            <person name="Geyer C."/>
            <person name="Yan Y."/>
            <person name="Sichtig H."/>
        </authorList>
    </citation>
    <scope>NUCLEOTIDE SEQUENCE [LARGE SCALE GENOMIC DNA]</scope>
    <source>
        <strain evidence="2 3">FDAARGOS_664</strain>
    </source>
</reference>
<dbReference type="PANTHER" id="PTHR37486:SF1">
    <property type="entry name" value="STRINGENT STARVATION PROTEIN B"/>
    <property type="match status" value="1"/>
</dbReference>
<sequence length="170" mass="18465">MSETSTKPYLIRAIYEWCTDNGFTPYIAVFVDANTSVPREFVKNNEIVLNVSFDATSGLDMGNEWITFSARFGGVSRKIDVPVENVLAIYARENGQGMAFPVERSVPETQALTERETNPPPKLASVESTTDEAAPVSASENPASSDSEDDPTPPPVPRIGGKKPSLKVVK</sequence>
<keyword evidence="2" id="KW-0378">Hydrolase</keyword>
<dbReference type="GO" id="GO:0006508">
    <property type="term" value="P:proteolysis"/>
    <property type="evidence" value="ECO:0007669"/>
    <property type="project" value="UniProtKB-KW"/>
</dbReference>
<dbReference type="PANTHER" id="PTHR37486">
    <property type="entry name" value="STRINGENT STARVATION PROTEIN B"/>
    <property type="match status" value="1"/>
</dbReference>
<dbReference type="Pfam" id="PF04386">
    <property type="entry name" value="SspB"/>
    <property type="match status" value="1"/>
</dbReference>
<feature type="compositionally biased region" description="Basic residues" evidence="1">
    <location>
        <begin position="160"/>
        <end position="170"/>
    </location>
</feature>
<evidence type="ECO:0000256" key="1">
    <source>
        <dbReference type="SAM" id="MobiDB-lite"/>
    </source>
</evidence>
<dbReference type="AlphaFoldDB" id="A0A5P2H705"/>
<dbReference type="Gene3D" id="2.30.30.220">
    <property type="entry name" value="SspB-like"/>
    <property type="match status" value="1"/>
</dbReference>
<dbReference type="SUPFAM" id="SSF101738">
    <property type="entry name" value="SspB-like"/>
    <property type="match status" value="1"/>
</dbReference>
<dbReference type="PIRSF" id="PIRSF005276">
    <property type="entry name" value="SspB"/>
    <property type="match status" value="1"/>
</dbReference>
<evidence type="ECO:0000313" key="3">
    <source>
        <dbReference type="Proteomes" id="UP000322822"/>
    </source>
</evidence>
<evidence type="ECO:0000313" key="2">
    <source>
        <dbReference type="EMBL" id="QET03488.1"/>
    </source>
</evidence>
<dbReference type="InterPro" id="IPR036760">
    <property type="entry name" value="SspB-like_sf"/>
</dbReference>
<dbReference type="GO" id="GO:0008233">
    <property type="term" value="F:peptidase activity"/>
    <property type="evidence" value="ECO:0007669"/>
    <property type="project" value="UniProtKB-KW"/>
</dbReference>
<protein>
    <submittedName>
        <fullName evidence="2">ClpXP protease specificity-enhancing factor</fullName>
    </submittedName>
</protein>
<keyword evidence="2" id="KW-0645">Protease</keyword>
<dbReference type="Proteomes" id="UP000322822">
    <property type="component" value="Chromosome 1"/>
</dbReference>
<proteinExistence type="predicted"/>
<dbReference type="EMBL" id="CP044065">
    <property type="protein sequence ID" value="QET03488.1"/>
    <property type="molecule type" value="Genomic_DNA"/>
</dbReference>
<dbReference type="OrthoDB" id="9797358at2"/>
<gene>
    <name evidence="2" type="ORF">FOB72_16490</name>
</gene>
<organism evidence="2 3">
    <name type="scientific">Cupriavidus pauculus</name>
    <dbReference type="NCBI Taxonomy" id="82633"/>
    <lineage>
        <taxon>Bacteria</taxon>
        <taxon>Pseudomonadati</taxon>
        <taxon>Pseudomonadota</taxon>
        <taxon>Betaproteobacteria</taxon>
        <taxon>Burkholderiales</taxon>
        <taxon>Burkholderiaceae</taxon>
        <taxon>Cupriavidus</taxon>
    </lineage>
</organism>
<feature type="region of interest" description="Disordered" evidence="1">
    <location>
        <begin position="98"/>
        <end position="170"/>
    </location>
</feature>
<accession>A0A5P2H705</accession>
<dbReference type="RefSeq" id="WP_150373566.1">
    <property type="nucleotide sequence ID" value="NZ_CP044065.1"/>
</dbReference>
<dbReference type="InterPro" id="IPR007481">
    <property type="entry name" value="SspB"/>
</dbReference>